<dbReference type="EMBL" id="GDHF01018849">
    <property type="protein sequence ID" value="JAI33465.1"/>
    <property type="molecule type" value="Transcribed_RNA"/>
</dbReference>
<reference evidence="1" key="1">
    <citation type="submission" date="2015-06" db="EMBL/GenBank/DDBJ databases">
        <authorList>
            <person name="Hoefler B.C."/>
            <person name="Straight P.D."/>
        </authorList>
    </citation>
    <scope>NUCLEOTIDE SEQUENCE</scope>
</reference>
<accession>A0A0K8V4E3</accession>
<gene>
    <name evidence="1" type="ORF">c0_g1_i1</name>
</gene>
<proteinExistence type="predicted"/>
<protein>
    <submittedName>
        <fullName evidence="1">Uncharacterized protein</fullName>
    </submittedName>
</protein>
<sequence length="1450" mass="165486">MDLETKERRSSLKHGDSVGIKRLRGDVDRVKPKRRISFCGRKSVREFHAEEKPKSWNNSYEISDHLNISGNSSIGGKSTMIIGSTNIDHRENLTNVESNFSVSKNCHHIRNRSKVSGQTIPEIPNGVKNDFINYGKNLNYGNKNEINDFEIKPITTEDIYYGNEEILTDDKFGSMVNHNRSVIQMVEMDISKVHENKTYRTYELVNVNNDVEIKDSTKYFNDQHTFDSIQSVKNAGRRLSITTEGPMDISMHLNECIQTNSENNQCCLNSKGDLQITVTTETNVPKMDVLRKVCSSSENIFSGTLTNITNYRLPFENSIVELDADNKVTNNNSFLSTEAKLDIKNYENSSLRSVSYDSPLFPPIKSKKLNLRQLNAEICDGKIIVFPNKIKQCFLTNPNVNSSFKTILKDGTNDNSYDINTKNYSSKFSDYEDMTSDSTSFLVKEKVGDETSLGNVSKLSKNGYKRDKIQCSSEIDTSAVLTASFIKDINVESINKDFHNLQNTNELTSANNMLNSKKSNESSKELMRSIHGILDMSLNLTNIQSVTNVLPKSIKSVASATYDETKHVPKFDVTPQNNKNLCKRRHTIYFNQDIEPLKARIHSDSGLDGYKIESKQSQDIHLLEDNYKNEFKCTPVSNVSKCNKMVMMRQKSVDFSDGSSDSLILNLKEARAALSSNCKRRIEGTPHRSFLEFVHLEKEVEKDDEISSDKSILNDLKLKSLEGQTLQNLGEIKEEKRSKIQSFNHFSKTNSACLNFIETDNLRRSLISSPISDLIFHKRPTANLTSNLPFPKKRQTLLCNDCPMDESINSFKTEPKNINCDSINEYSFTKYVTELKDKKEYVENLNVIKTDKPTNCSTSLKDISLKEDTLRKTQMKMEASEGLKVHNETSPSIYTFQSPFPITSNCSIKERKSNSVNSAITSKGVDSTMIDVSLDTIQLPRKAATKLESRSSILKVPFPSTTSDNLGIENESFKNVKSIFENNPITISDVSVYYLAQQKSYVINGLEEDIRNEYLTDSNKTAVFNKQFINLERENSSLCISEIDDIEKTRLSLVETFASENVEDCEENERSDKQPIEELIVEHNCVTNRHKPMEKSSLLLKDKDAQINTVRNKNHVIICRRCKHNQESFSSGSMSVTSESFALPPLPPSPSLGLEYLMRLRNLPKLKNVHECWRRRSLEKNGSNLSPSLGLIFDSDYEKTSVSLNEILHKDNYVFKKIEKQLNELQLEALRTDIAFKTLNSVISEAFPNWVFNYQTRARKIITLIHKKIVSFSIEIIYSDDAQLGNYISIQDVCLRSGRVSSKFWKPIDHILDFNLKINLPVDLKLLSHAYNNEDPILKLLQHMDEVCTNILRDARSLWILVCREEASLIRYSNRVIVRKFTRAFEGIRDNNPLLKQTEFQIEINNIRTLSVKDIISPPLYVFSDELQFLPSGIDFLKEFLMSPCRHLKQ</sequence>
<dbReference type="OrthoDB" id="7762739at2759"/>
<name>A0A0K8V4E3_BACLA</name>
<organism evidence="1">
    <name type="scientific">Bactrocera latifrons</name>
    <name type="common">Malaysian fruit fly</name>
    <name type="synonym">Chaetodacus latifrons</name>
    <dbReference type="NCBI Taxonomy" id="174628"/>
    <lineage>
        <taxon>Eukaryota</taxon>
        <taxon>Metazoa</taxon>
        <taxon>Ecdysozoa</taxon>
        <taxon>Arthropoda</taxon>
        <taxon>Hexapoda</taxon>
        <taxon>Insecta</taxon>
        <taxon>Pterygota</taxon>
        <taxon>Neoptera</taxon>
        <taxon>Endopterygota</taxon>
        <taxon>Diptera</taxon>
        <taxon>Brachycera</taxon>
        <taxon>Muscomorpha</taxon>
        <taxon>Tephritoidea</taxon>
        <taxon>Tephritidae</taxon>
        <taxon>Bactrocera</taxon>
        <taxon>Bactrocera</taxon>
    </lineage>
</organism>
<evidence type="ECO:0000313" key="1">
    <source>
        <dbReference type="EMBL" id="JAI33465.1"/>
    </source>
</evidence>